<evidence type="ECO:0000259" key="11">
    <source>
        <dbReference type="PROSITE" id="PS50937"/>
    </source>
</evidence>
<evidence type="ECO:0000256" key="1">
    <source>
        <dbReference type="ARBA" id="ARBA00017146"/>
    </source>
</evidence>
<accession>A0A3B1BCJ7</accession>
<dbReference type="SMART" id="SM00422">
    <property type="entry name" value="HTH_MERR"/>
    <property type="match status" value="1"/>
</dbReference>
<keyword evidence="8" id="KW-0010">Activator</keyword>
<evidence type="ECO:0000313" key="12">
    <source>
        <dbReference type="EMBL" id="VAX15909.1"/>
    </source>
</evidence>
<dbReference type="CDD" id="cd04783">
    <property type="entry name" value="HTH_MerR1"/>
    <property type="match status" value="1"/>
</dbReference>
<dbReference type="GO" id="GO:0003677">
    <property type="term" value="F:DNA binding"/>
    <property type="evidence" value="ECO:0007669"/>
    <property type="project" value="UniProtKB-KW"/>
</dbReference>
<evidence type="ECO:0000256" key="2">
    <source>
        <dbReference type="ARBA" id="ARBA00022466"/>
    </source>
</evidence>
<name>A0A3B1BCJ7_9ZZZZ</name>
<dbReference type="PANTHER" id="PTHR30204:SF69">
    <property type="entry name" value="MERR-FAMILY TRANSCRIPTIONAL REGULATOR"/>
    <property type="match status" value="1"/>
</dbReference>
<dbReference type="GO" id="GO:0046689">
    <property type="term" value="P:response to mercury ion"/>
    <property type="evidence" value="ECO:0007669"/>
    <property type="project" value="UniProtKB-KW"/>
</dbReference>
<dbReference type="PRINTS" id="PR00040">
    <property type="entry name" value="HTHMERR"/>
</dbReference>
<dbReference type="SUPFAM" id="SSF46955">
    <property type="entry name" value="Putative DNA-binding domain"/>
    <property type="match status" value="1"/>
</dbReference>
<evidence type="ECO:0000256" key="5">
    <source>
        <dbReference type="ARBA" id="ARBA00022914"/>
    </source>
</evidence>
<comment type="function">
    <text evidence="10">Mediates the mercuric-dependent induction of mercury resistance operon. In the absence of mercury MerR represses transcription by binding tightly to the mer operator region; when mercury is present the dimeric complex binds a single ion and becomes a potent transcriptional activator, while remaining bound to the mer site.</text>
</comment>
<evidence type="ECO:0000256" key="4">
    <source>
        <dbReference type="ARBA" id="ARBA00022723"/>
    </source>
</evidence>
<evidence type="ECO:0000256" key="10">
    <source>
        <dbReference type="ARBA" id="ARBA00024874"/>
    </source>
</evidence>
<evidence type="ECO:0000256" key="9">
    <source>
        <dbReference type="ARBA" id="ARBA00023163"/>
    </source>
</evidence>
<keyword evidence="5" id="KW-0476">Mercury</keyword>
<gene>
    <name evidence="12" type="ORF">MNBD_NITROSPINAE02-1284</name>
</gene>
<keyword evidence="6" id="KW-0805">Transcription regulation</keyword>
<dbReference type="EMBL" id="UOGE01000002">
    <property type="protein sequence ID" value="VAX15909.1"/>
    <property type="molecule type" value="Genomic_DNA"/>
</dbReference>
<dbReference type="AlphaFoldDB" id="A0A3B1BCJ7"/>
<evidence type="ECO:0000256" key="6">
    <source>
        <dbReference type="ARBA" id="ARBA00023015"/>
    </source>
</evidence>
<feature type="domain" description="HTH merR-type" evidence="11">
    <location>
        <begin position="11"/>
        <end position="80"/>
    </location>
</feature>
<sequence length="143" mass="15787">MNYKTVKKVEPLTIGQVAKLSDVGVETVRFYERRGLIDEPPRKDSGYRQYPEGAVKRINFIKKAKELGFTLKEISELLNLRLHSGGGCADVRAKALEKISDVKGKIGELNKIQKALTKLAASCKGDGPVSDCPILEALDDKEE</sequence>
<organism evidence="12">
    <name type="scientific">hydrothermal vent metagenome</name>
    <dbReference type="NCBI Taxonomy" id="652676"/>
    <lineage>
        <taxon>unclassified sequences</taxon>
        <taxon>metagenomes</taxon>
        <taxon>ecological metagenomes</taxon>
    </lineage>
</organism>
<keyword evidence="7" id="KW-0238">DNA-binding</keyword>
<dbReference type="Pfam" id="PF13411">
    <property type="entry name" value="MerR_1"/>
    <property type="match status" value="1"/>
</dbReference>
<keyword evidence="9" id="KW-0804">Transcription</keyword>
<reference evidence="12" key="1">
    <citation type="submission" date="2018-06" db="EMBL/GenBank/DDBJ databases">
        <authorList>
            <person name="Zhirakovskaya E."/>
        </authorList>
    </citation>
    <scope>NUCLEOTIDE SEQUENCE</scope>
</reference>
<dbReference type="GO" id="GO:0045340">
    <property type="term" value="F:mercury ion binding"/>
    <property type="evidence" value="ECO:0007669"/>
    <property type="project" value="InterPro"/>
</dbReference>
<dbReference type="InterPro" id="IPR011794">
    <property type="entry name" value="MerR"/>
</dbReference>
<dbReference type="InterPro" id="IPR047057">
    <property type="entry name" value="MerR_fam"/>
</dbReference>
<evidence type="ECO:0000256" key="3">
    <source>
        <dbReference type="ARBA" id="ARBA00022491"/>
    </source>
</evidence>
<dbReference type="InterPro" id="IPR000551">
    <property type="entry name" value="MerR-type_HTH_dom"/>
</dbReference>
<evidence type="ECO:0000256" key="8">
    <source>
        <dbReference type="ARBA" id="ARBA00023159"/>
    </source>
</evidence>
<dbReference type="PANTHER" id="PTHR30204">
    <property type="entry name" value="REDOX-CYCLING DRUG-SENSING TRANSCRIPTIONAL ACTIVATOR SOXR"/>
    <property type="match status" value="1"/>
</dbReference>
<evidence type="ECO:0000256" key="7">
    <source>
        <dbReference type="ARBA" id="ARBA00023125"/>
    </source>
</evidence>
<dbReference type="PROSITE" id="PS50937">
    <property type="entry name" value="HTH_MERR_2"/>
    <property type="match status" value="1"/>
</dbReference>
<keyword evidence="3" id="KW-0678">Repressor</keyword>
<keyword evidence="2" id="KW-0475">Mercuric resistance</keyword>
<proteinExistence type="predicted"/>
<dbReference type="Gene3D" id="1.10.1660.10">
    <property type="match status" value="1"/>
</dbReference>
<keyword evidence="4" id="KW-0479">Metal-binding</keyword>
<dbReference type="InterPro" id="IPR009061">
    <property type="entry name" value="DNA-bd_dom_put_sf"/>
</dbReference>
<protein>
    <recommendedName>
        <fullName evidence="1">Mercuric resistance operon regulatory protein</fullName>
    </recommendedName>
</protein>
<dbReference type="GO" id="GO:0003700">
    <property type="term" value="F:DNA-binding transcription factor activity"/>
    <property type="evidence" value="ECO:0007669"/>
    <property type="project" value="InterPro"/>
</dbReference>